<protein>
    <submittedName>
        <fullName evidence="1">Tap42 interacting protein</fullName>
    </submittedName>
</protein>
<name>A0ACC1HA24_9FUNG</name>
<evidence type="ECO:0000313" key="2">
    <source>
        <dbReference type="Proteomes" id="UP001145114"/>
    </source>
</evidence>
<proteinExistence type="predicted"/>
<keyword evidence="2" id="KW-1185">Reference proteome</keyword>
<evidence type="ECO:0000313" key="1">
    <source>
        <dbReference type="EMBL" id="KAJ1673333.1"/>
    </source>
</evidence>
<reference evidence="1" key="1">
    <citation type="submission" date="2022-06" db="EMBL/GenBank/DDBJ databases">
        <title>Phylogenomic reconstructions and comparative analyses of Kickxellomycotina fungi.</title>
        <authorList>
            <person name="Reynolds N.K."/>
            <person name="Stajich J.E."/>
            <person name="Barry K."/>
            <person name="Grigoriev I.V."/>
            <person name="Crous P."/>
            <person name="Smith M.E."/>
        </authorList>
    </citation>
    <scope>NUCLEOTIDE SEQUENCE</scope>
    <source>
        <strain evidence="1">RSA 2271</strain>
    </source>
</reference>
<dbReference type="EMBL" id="JAMZIH010007076">
    <property type="protein sequence ID" value="KAJ1673333.1"/>
    <property type="molecule type" value="Genomic_DNA"/>
</dbReference>
<dbReference type="Proteomes" id="UP001145114">
    <property type="component" value="Unassembled WGS sequence"/>
</dbReference>
<comment type="caution">
    <text evidence="1">The sequence shown here is derived from an EMBL/GenBank/DDBJ whole genome shotgun (WGS) entry which is preliminary data.</text>
</comment>
<sequence length="176" mass="20563">MPRRDNHVVYEKDGTKGIRIQGWDICTHHESILKNEEIEKYSDELGFNMPEMIFGNNYFRAKRTDGGHGIELCALDALRQVKTGPNSYKEVQVRIAENWTNRSRYTGINEVVKPFDWTFTTNYPGRCLGSLEFVQTTKYSIDYDKLREPEPILFYNEVMLFEDDLGDNGMSRLSFK</sequence>
<feature type="non-terminal residue" evidence="1">
    <location>
        <position position="176"/>
    </location>
</feature>
<gene>
    <name evidence="1" type="primary">TIP41</name>
    <name evidence="1" type="ORF">EV182_005443</name>
</gene>
<accession>A0ACC1HA24</accession>
<organism evidence="1 2">
    <name type="scientific">Spiromyces aspiralis</name>
    <dbReference type="NCBI Taxonomy" id="68401"/>
    <lineage>
        <taxon>Eukaryota</taxon>
        <taxon>Fungi</taxon>
        <taxon>Fungi incertae sedis</taxon>
        <taxon>Zoopagomycota</taxon>
        <taxon>Kickxellomycotina</taxon>
        <taxon>Kickxellomycetes</taxon>
        <taxon>Kickxellales</taxon>
        <taxon>Kickxellaceae</taxon>
        <taxon>Spiromyces</taxon>
    </lineage>
</organism>